<dbReference type="PANTHER" id="PTHR10380:SF173">
    <property type="entry name" value="CUTICULAR PROTEIN 47EF, ISOFORM C-RELATED"/>
    <property type="match status" value="1"/>
</dbReference>
<feature type="compositionally biased region" description="Polar residues" evidence="3">
    <location>
        <begin position="480"/>
        <end position="494"/>
    </location>
</feature>
<sequence>MRTILAVLSCFAIWTSPSEVCGLSQATSNVHRSQDDHGNYKFGYNIEDGWGSSNGRWEVGDALGNKRGGYTITDADGRRRYVEYIADENGFRVVVNTNEPGTAVSKSGSVITKPVETADKHVDDSILQSLNRGNSERLDSEPLKAVVLDSPAVAHEHSFGIGSYLPQNHESDRHHIEPAPLGSHLADDNRPPHGAAELKRQHLEHHHHDVVPAPKVQLGSTASANSITTISSTAAPILVHANYGQSIVTSTRTNAHLLFAGSPSATHWKKKLYRQHLKKKYPGLLYSLDQTTLPRQITIEHPDPVDPKTLQSLLLSRTTPSLEAGTHTENYVRQYVKRDRSASPSLNTATGVLKQIQPPLVKIVQPVPLLIHQATLFSDYMKSSGASAQHDNPIIELKTYRPHEGKAYPIHLKASESAGIPKYTKIIKRTGFGFRRYDEDEQANPVASTSDEIHLAKNHTQRSQQKPKLSSLERSENRKNAISNGTSKDIYSYY</sequence>
<feature type="compositionally biased region" description="Basic and acidic residues" evidence="3">
    <location>
        <begin position="185"/>
        <end position="194"/>
    </location>
</feature>
<proteinExistence type="predicted"/>
<dbReference type="InterPro" id="IPR000618">
    <property type="entry name" value="Insect_cuticle"/>
</dbReference>
<dbReference type="InterPro" id="IPR050468">
    <property type="entry name" value="Cuticle_Struct_Prot"/>
</dbReference>
<feature type="region of interest" description="Disordered" evidence="3">
    <location>
        <begin position="455"/>
        <end position="494"/>
    </location>
</feature>
<keyword evidence="4" id="KW-0732">Signal</keyword>
<dbReference type="EnsemblMetazoa" id="XM_022803132">
    <property type="protein sequence ID" value="XP_022658867"/>
    <property type="gene ID" value="LOC111249356"/>
</dbReference>
<evidence type="ECO:0000256" key="3">
    <source>
        <dbReference type="SAM" id="MobiDB-lite"/>
    </source>
</evidence>
<evidence type="ECO:0000256" key="2">
    <source>
        <dbReference type="PROSITE-ProRule" id="PRU00497"/>
    </source>
</evidence>
<evidence type="ECO:0000313" key="6">
    <source>
        <dbReference type="Proteomes" id="UP000594260"/>
    </source>
</evidence>
<organism evidence="5 6">
    <name type="scientific">Varroa destructor</name>
    <name type="common">Honeybee mite</name>
    <dbReference type="NCBI Taxonomy" id="109461"/>
    <lineage>
        <taxon>Eukaryota</taxon>
        <taxon>Metazoa</taxon>
        <taxon>Ecdysozoa</taxon>
        <taxon>Arthropoda</taxon>
        <taxon>Chelicerata</taxon>
        <taxon>Arachnida</taxon>
        <taxon>Acari</taxon>
        <taxon>Parasitiformes</taxon>
        <taxon>Mesostigmata</taxon>
        <taxon>Gamasina</taxon>
        <taxon>Dermanyssoidea</taxon>
        <taxon>Varroidae</taxon>
        <taxon>Varroa</taxon>
    </lineage>
</organism>
<evidence type="ECO:0000256" key="4">
    <source>
        <dbReference type="SAM" id="SignalP"/>
    </source>
</evidence>
<dbReference type="KEGG" id="vde:111249356"/>
<dbReference type="InParanoid" id="A0A7M7JY53"/>
<accession>A0A7M7JY53</accession>
<dbReference type="RefSeq" id="XP_022658867.1">
    <property type="nucleotide sequence ID" value="XM_022803132.1"/>
</dbReference>
<dbReference type="PRINTS" id="PR00947">
    <property type="entry name" value="CUTICLE"/>
</dbReference>
<protein>
    <submittedName>
        <fullName evidence="5">Uncharacterized protein</fullName>
    </submittedName>
</protein>
<evidence type="ECO:0000313" key="5">
    <source>
        <dbReference type="EnsemblMetazoa" id="XP_022658867"/>
    </source>
</evidence>
<dbReference type="OrthoDB" id="10071059at2759"/>
<dbReference type="Pfam" id="PF00379">
    <property type="entry name" value="Chitin_bind_4"/>
    <property type="match status" value="1"/>
</dbReference>
<dbReference type="Proteomes" id="UP000594260">
    <property type="component" value="Unplaced"/>
</dbReference>
<dbReference type="GO" id="GO:0062129">
    <property type="term" value="C:chitin-based extracellular matrix"/>
    <property type="evidence" value="ECO:0007669"/>
    <property type="project" value="TreeGrafter"/>
</dbReference>
<name>A0A7M7JY53_VARDE</name>
<dbReference type="GeneID" id="111249356"/>
<evidence type="ECO:0000256" key="1">
    <source>
        <dbReference type="ARBA" id="ARBA00022460"/>
    </source>
</evidence>
<reference evidence="5" key="1">
    <citation type="submission" date="2021-01" db="UniProtKB">
        <authorList>
            <consortium name="EnsemblMetazoa"/>
        </authorList>
    </citation>
    <scope>IDENTIFICATION</scope>
</reference>
<feature type="signal peptide" evidence="4">
    <location>
        <begin position="1"/>
        <end position="17"/>
    </location>
</feature>
<dbReference type="PROSITE" id="PS00233">
    <property type="entry name" value="CHIT_BIND_RR_1"/>
    <property type="match status" value="1"/>
</dbReference>
<feature type="chain" id="PRO_5029798294" evidence="4">
    <location>
        <begin position="18"/>
        <end position="494"/>
    </location>
</feature>
<dbReference type="AlphaFoldDB" id="A0A7M7JY53"/>
<dbReference type="PANTHER" id="PTHR10380">
    <property type="entry name" value="CUTICLE PROTEIN"/>
    <property type="match status" value="1"/>
</dbReference>
<dbReference type="InterPro" id="IPR031311">
    <property type="entry name" value="CHIT_BIND_RR_consensus"/>
</dbReference>
<dbReference type="PROSITE" id="PS51155">
    <property type="entry name" value="CHIT_BIND_RR_2"/>
    <property type="match status" value="1"/>
</dbReference>
<feature type="region of interest" description="Disordered" evidence="3">
    <location>
        <begin position="163"/>
        <end position="194"/>
    </location>
</feature>
<keyword evidence="6" id="KW-1185">Reference proteome</keyword>
<dbReference type="GO" id="GO:0008010">
    <property type="term" value="F:structural constituent of chitin-based larval cuticle"/>
    <property type="evidence" value="ECO:0007669"/>
    <property type="project" value="TreeGrafter"/>
</dbReference>
<keyword evidence="1 2" id="KW-0193">Cuticle</keyword>